<protein>
    <submittedName>
        <fullName evidence="2">DJ-1/PfpI family protein</fullName>
    </submittedName>
</protein>
<name>A0AAE3M5T2_9BACT</name>
<dbReference type="AlphaFoldDB" id="A0AAE3M5T2"/>
<dbReference type="EMBL" id="JAPDPJ010000033">
    <property type="protein sequence ID" value="MCW3787613.1"/>
    <property type="molecule type" value="Genomic_DNA"/>
</dbReference>
<dbReference type="InterPro" id="IPR029062">
    <property type="entry name" value="Class_I_gatase-like"/>
</dbReference>
<reference evidence="2" key="1">
    <citation type="submission" date="2022-10" db="EMBL/GenBank/DDBJ databases">
        <authorList>
            <person name="Yu W.X."/>
        </authorList>
    </citation>
    <scope>NUCLEOTIDE SEQUENCE</scope>
    <source>
        <strain evidence="2">AAT</strain>
    </source>
</reference>
<dbReference type="PANTHER" id="PTHR48094">
    <property type="entry name" value="PROTEIN/NUCLEIC ACID DEGLYCASE DJ-1-RELATED"/>
    <property type="match status" value="1"/>
</dbReference>
<comment type="caution">
    <text evidence="2">The sequence shown here is derived from an EMBL/GenBank/DDBJ whole genome shotgun (WGS) entry which is preliminary data.</text>
</comment>
<feature type="domain" description="DJ-1/PfpI" evidence="1">
    <location>
        <begin position="3"/>
        <end position="165"/>
    </location>
</feature>
<organism evidence="2 3">
    <name type="scientific">Plebeiibacterium sediminum</name>
    <dbReference type="NCBI Taxonomy" id="2992112"/>
    <lineage>
        <taxon>Bacteria</taxon>
        <taxon>Pseudomonadati</taxon>
        <taxon>Bacteroidota</taxon>
        <taxon>Bacteroidia</taxon>
        <taxon>Marinilabiliales</taxon>
        <taxon>Marinilabiliaceae</taxon>
        <taxon>Plebeiibacterium</taxon>
    </lineage>
</organism>
<dbReference type="CDD" id="cd03135">
    <property type="entry name" value="GATase1_DJ-1"/>
    <property type="match status" value="1"/>
</dbReference>
<dbReference type="Proteomes" id="UP001209229">
    <property type="component" value="Unassembled WGS sequence"/>
</dbReference>
<evidence type="ECO:0000259" key="1">
    <source>
        <dbReference type="Pfam" id="PF01965"/>
    </source>
</evidence>
<proteinExistence type="predicted"/>
<evidence type="ECO:0000313" key="2">
    <source>
        <dbReference type="EMBL" id="MCW3787613.1"/>
    </source>
</evidence>
<evidence type="ECO:0000313" key="3">
    <source>
        <dbReference type="Proteomes" id="UP001209229"/>
    </source>
</evidence>
<dbReference type="NCBIfam" id="TIGR01383">
    <property type="entry name" value="not_thiJ"/>
    <property type="match status" value="1"/>
</dbReference>
<dbReference type="RefSeq" id="WP_301191178.1">
    <property type="nucleotide sequence ID" value="NZ_JAPDPJ010000033.1"/>
</dbReference>
<gene>
    <name evidence="2" type="ORF">OM075_14150</name>
</gene>
<dbReference type="Gene3D" id="3.40.50.880">
    <property type="match status" value="1"/>
</dbReference>
<keyword evidence="3" id="KW-1185">Reference proteome</keyword>
<accession>A0AAE3M5T2</accession>
<sequence>MDKKVYVFLADGFEEVEALTPVDVLRRADINVTTVSISNSLTVTGSHQISVLADALFTDLEFSDADMLVLPGGLPGTHHLNDHKELINLLLEFSAKGKLIGAICAAPLILGQQKLLENKNATCYPGFEDNLINADYTAQPVEVADNIITGQGVGAAMKFALQLVAMFKGDEFTNELAQKMVVS</sequence>
<dbReference type="SUPFAM" id="SSF52317">
    <property type="entry name" value="Class I glutamine amidotransferase-like"/>
    <property type="match status" value="1"/>
</dbReference>
<dbReference type="GO" id="GO:0005737">
    <property type="term" value="C:cytoplasm"/>
    <property type="evidence" value="ECO:0007669"/>
    <property type="project" value="TreeGrafter"/>
</dbReference>
<dbReference type="PANTHER" id="PTHR48094:SF12">
    <property type="entry name" value="PARKINSON DISEASE PROTEIN 7 HOMOLOG"/>
    <property type="match status" value="1"/>
</dbReference>
<dbReference type="InterPro" id="IPR050325">
    <property type="entry name" value="Prot/Nucl_acid_deglycase"/>
</dbReference>
<dbReference type="InterPro" id="IPR006287">
    <property type="entry name" value="DJ-1"/>
</dbReference>
<dbReference type="Pfam" id="PF01965">
    <property type="entry name" value="DJ-1_PfpI"/>
    <property type="match status" value="1"/>
</dbReference>
<dbReference type="InterPro" id="IPR002818">
    <property type="entry name" value="DJ-1/PfpI"/>
</dbReference>